<evidence type="ECO:0000313" key="2">
    <source>
        <dbReference type="EMBL" id="ALL70037.1"/>
    </source>
</evidence>
<accession>A0A0N7JVS6</accession>
<geneLocation type="plasmid" evidence="3"/>
<keyword evidence="2" id="KW-0614">Plasmid</keyword>
<dbReference type="AlphaFoldDB" id="A0A0N7JVS6"/>
<feature type="region of interest" description="Disordered" evidence="1">
    <location>
        <begin position="24"/>
        <end position="43"/>
    </location>
</feature>
<proteinExistence type="predicted"/>
<dbReference type="KEGG" id="bcai:K788_0001606"/>
<dbReference type="Proteomes" id="UP000019146">
    <property type="component" value="Plasmid unnamed"/>
</dbReference>
<dbReference type="EMBL" id="CP012748">
    <property type="protein sequence ID" value="ALL70037.1"/>
    <property type="molecule type" value="Genomic_DNA"/>
</dbReference>
<organism evidence="2 3">
    <name type="scientific">Paraburkholderia caribensis MBA4</name>
    <dbReference type="NCBI Taxonomy" id="1323664"/>
    <lineage>
        <taxon>Bacteria</taxon>
        <taxon>Pseudomonadati</taxon>
        <taxon>Pseudomonadota</taxon>
        <taxon>Betaproteobacteria</taxon>
        <taxon>Burkholderiales</taxon>
        <taxon>Burkholderiaceae</taxon>
        <taxon>Paraburkholderia</taxon>
    </lineage>
</organism>
<sequence length="51" mass="5456">MRAARLTLAGRLKDAGHQCVAFPAFPPASRRPPPSNLTAPALNTRAFRATI</sequence>
<evidence type="ECO:0000256" key="1">
    <source>
        <dbReference type="SAM" id="MobiDB-lite"/>
    </source>
</evidence>
<name>A0A0N7JVS6_9BURK</name>
<feature type="compositionally biased region" description="Pro residues" evidence="1">
    <location>
        <begin position="24"/>
        <end position="35"/>
    </location>
</feature>
<protein>
    <submittedName>
        <fullName evidence="2">Uncharacterized protein</fullName>
    </submittedName>
</protein>
<gene>
    <name evidence="2" type="ORF">K788_0001606</name>
</gene>
<reference evidence="2 3" key="1">
    <citation type="journal article" date="2014" name="Genome Announc.">
        <title>Draft Genome Sequence of the Haloacid-Degrading Burkholderia caribensis Strain MBA4.</title>
        <authorList>
            <person name="Pan Y."/>
            <person name="Kong K.F."/>
            <person name="Tsang J.S."/>
        </authorList>
    </citation>
    <scope>NUCLEOTIDE SEQUENCE [LARGE SCALE GENOMIC DNA]</scope>
    <source>
        <strain evidence="2 3">MBA4</strain>
        <plasmid evidence="3">Plasmid</plasmid>
    </source>
</reference>
<evidence type="ECO:0000313" key="3">
    <source>
        <dbReference type="Proteomes" id="UP000019146"/>
    </source>
</evidence>